<evidence type="ECO:0000256" key="4">
    <source>
        <dbReference type="ARBA" id="ARBA00022676"/>
    </source>
</evidence>
<evidence type="ECO:0000256" key="6">
    <source>
        <dbReference type="ARBA" id="ARBA00022692"/>
    </source>
</evidence>
<evidence type="ECO:0000256" key="1">
    <source>
        <dbReference type="ARBA" id="ARBA00004477"/>
    </source>
</evidence>
<feature type="transmembrane region" description="Helical" evidence="11">
    <location>
        <begin position="99"/>
        <end position="123"/>
    </location>
</feature>
<feature type="transmembrane region" description="Helical" evidence="11">
    <location>
        <begin position="57"/>
        <end position="78"/>
    </location>
</feature>
<evidence type="ECO:0000256" key="5">
    <source>
        <dbReference type="ARBA" id="ARBA00022679"/>
    </source>
</evidence>
<keyword evidence="9 11" id="KW-0472">Membrane</keyword>
<evidence type="ECO:0000256" key="9">
    <source>
        <dbReference type="ARBA" id="ARBA00023136"/>
    </source>
</evidence>
<feature type="transmembrane region" description="Helical" evidence="11">
    <location>
        <begin position="34"/>
        <end position="51"/>
    </location>
</feature>
<comment type="subcellular location">
    <subcellularLocation>
        <location evidence="1">Endoplasmic reticulum membrane</location>
        <topology evidence="1">Multi-pass membrane protein</topology>
    </subcellularLocation>
</comment>
<evidence type="ECO:0000256" key="7">
    <source>
        <dbReference type="ARBA" id="ARBA00022824"/>
    </source>
</evidence>
<dbReference type="Proteomes" id="UP001255856">
    <property type="component" value="Unassembled WGS sequence"/>
</dbReference>
<evidence type="ECO:0000256" key="10">
    <source>
        <dbReference type="ARBA" id="ARBA00049506"/>
    </source>
</evidence>
<evidence type="ECO:0000256" key="11">
    <source>
        <dbReference type="SAM" id="Phobius"/>
    </source>
</evidence>
<sequence>MYTEIDWVAYMQEVSGFLQGERNYENLKGDTGPLVYPAGFVYIFAGLKWLTGGEVAAAQFIFTILYLATQAAAMALYIRTRALPPWSLALLCLSRRMHSIFVLRLFNDCWAMLLAYVGALLLQAHQWEWAVFTFSAAVSVKMNVLLWAPGVLAILIKAATPLATVRGVAAGAMLQVVLALPFLLAAPREYLARAFEFTRAFQMQWSVNWQFLPPKWFADPRFALILLGLHLRFLWSFAKFRWFQAEGGPLAACKAFLQRREGGAAPSLSTDFMLYILFTSNFVGIIVSRTLHYQFYSWCVD</sequence>
<evidence type="ECO:0000256" key="8">
    <source>
        <dbReference type="ARBA" id="ARBA00022989"/>
    </source>
</evidence>
<dbReference type="GO" id="GO:0005789">
    <property type="term" value="C:endoplasmic reticulum membrane"/>
    <property type="evidence" value="ECO:0007669"/>
    <property type="project" value="UniProtKB-SubCell"/>
</dbReference>
<comment type="catalytic activity">
    <reaction evidence="10">
        <text>an alpha-D-Man-(1-&gt;2)-alpha-D-Man-(1-&gt;2)-alpha-D-Man-(1-&gt;3)-[alpha-D-Man-(1-&gt;6)]-beta-D-Man-(1-&gt;4)-beta-D-GlcNAc-(1-&gt;4)-alpha-D-GlcNAc-diphospho-di-trans,poly-cis-dolichol + a di-trans,poly-cis-dolichyl beta-D-mannosyl phosphate = an alpha-D-Man-(1-&gt;2)-alpha-D-Man-(1-&gt;2)-alpha-D-Man-(1-&gt;3)-[alpha-D-Man-(1-&gt;3)-alpha-D-Man-(1-&gt;6)]-beta-D-Man-(1-&gt;4)-beta-D-GlcNAc-(1-&gt;4)-alpha-D-GlcNAc-diphospho-di-trans,poly-cis-dolichol + a di-trans,poly-cis-dolichyl phosphate + H(+)</text>
        <dbReference type="Rhea" id="RHEA:29527"/>
        <dbReference type="Rhea" id="RHEA-COMP:19498"/>
        <dbReference type="Rhea" id="RHEA-COMP:19501"/>
        <dbReference type="Rhea" id="RHEA-COMP:19516"/>
        <dbReference type="Rhea" id="RHEA-COMP:19517"/>
        <dbReference type="ChEBI" id="CHEBI:15378"/>
        <dbReference type="ChEBI" id="CHEBI:57683"/>
        <dbReference type="ChEBI" id="CHEBI:58211"/>
        <dbReference type="ChEBI" id="CHEBI:132515"/>
        <dbReference type="ChEBI" id="CHEBI:132516"/>
        <dbReference type="EC" id="2.4.1.258"/>
    </reaction>
    <physiologicalReaction direction="left-to-right" evidence="10">
        <dbReference type="Rhea" id="RHEA:29528"/>
    </physiologicalReaction>
</comment>
<evidence type="ECO:0000313" key="12">
    <source>
        <dbReference type="EMBL" id="KAK2079928.1"/>
    </source>
</evidence>
<evidence type="ECO:0000313" key="13">
    <source>
        <dbReference type="Proteomes" id="UP001255856"/>
    </source>
</evidence>
<dbReference type="EMBL" id="JASFZW010000002">
    <property type="protein sequence ID" value="KAK2079928.1"/>
    <property type="molecule type" value="Genomic_DNA"/>
</dbReference>
<reference evidence="12" key="1">
    <citation type="submission" date="2021-01" db="EMBL/GenBank/DDBJ databases">
        <authorList>
            <person name="Eckstrom K.M.E."/>
        </authorList>
    </citation>
    <scope>NUCLEOTIDE SEQUENCE</scope>
    <source>
        <strain evidence="12">UVCC 0001</strain>
    </source>
</reference>
<keyword evidence="7" id="KW-0256">Endoplasmic reticulum</keyword>
<organism evidence="12 13">
    <name type="scientific">Prototheca wickerhamii</name>
    <dbReference type="NCBI Taxonomy" id="3111"/>
    <lineage>
        <taxon>Eukaryota</taxon>
        <taxon>Viridiplantae</taxon>
        <taxon>Chlorophyta</taxon>
        <taxon>core chlorophytes</taxon>
        <taxon>Trebouxiophyceae</taxon>
        <taxon>Chlorellales</taxon>
        <taxon>Chlorellaceae</taxon>
        <taxon>Prototheca</taxon>
    </lineage>
</organism>
<keyword evidence="6 11" id="KW-0812">Transmembrane</keyword>
<comment type="caution">
    <text evidence="12">The sequence shown here is derived from an EMBL/GenBank/DDBJ whole genome shotgun (WGS) entry which is preliminary data.</text>
</comment>
<gene>
    <name evidence="12" type="ORF">QBZ16_002323</name>
</gene>
<dbReference type="GO" id="GO:0052925">
    <property type="term" value="F:dol-P-Man:Man(5)GlcNAc(2)-PP-Dol alpha-1,3-mannosyltransferase activity"/>
    <property type="evidence" value="ECO:0007669"/>
    <property type="project" value="UniProtKB-EC"/>
</dbReference>
<feature type="transmembrane region" description="Helical" evidence="11">
    <location>
        <begin position="168"/>
        <end position="186"/>
    </location>
</feature>
<dbReference type="PANTHER" id="PTHR12646">
    <property type="entry name" value="NOT56 - RELATED"/>
    <property type="match status" value="1"/>
</dbReference>
<keyword evidence="8 11" id="KW-1133">Transmembrane helix</keyword>
<feature type="transmembrane region" description="Helical" evidence="11">
    <location>
        <begin position="129"/>
        <end position="156"/>
    </location>
</feature>
<dbReference type="InterPro" id="IPR007873">
    <property type="entry name" value="Glycosyltransferase_ALG3"/>
</dbReference>
<keyword evidence="13" id="KW-1185">Reference proteome</keyword>
<comment type="pathway">
    <text evidence="2">Protein modification; protein glycosylation.</text>
</comment>
<accession>A0AAD9IKE4</accession>
<evidence type="ECO:0000256" key="3">
    <source>
        <dbReference type="ARBA" id="ARBA00011964"/>
    </source>
</evidence>
<proteinExistence type="predicted"/>
<name>A0AAD9IKE4_PROWI</name>
<protein>
    <recommendedName>
        <fullName evidence="3">dolichyl-P-Man:Man5GlcNAc2-PP-dolichol alpha-1,3-mannosyltransferase</fullName>
        <ecNumber evidence="3">2.4.1.258</ecNumber>
    </recommendedName>
</protein>
<dbReference type="EC" id="2.4.1.258" evidence="3"/>
<evidence type="ECO:0000256" key="2">
    <source>
        <dbReference type="ARBA" id="ARBA00004922"/>
    </source>
</evidence>
<dbReference type="Pfam" id="PF05208">
    <property type="entry name" value="ALG3"/>
    <property type="match status" value="1"/>
</dbReference>
<keyword evidence="4" id="KW-0328">Glycosyltransferase</keyword>
<dbReference type="AlphaFoldDB" id="A0AAD9IKE4"/>
<keyword evidence="5" id="KW-0808">Transferase</keyword>
<dbReference type="PANTHER" id="PTHR12646:SF0">
    <property type="entry name" value="DOL-P-MAN:MAN(5)GLCNAC(2)-PP-DOL ALPHA-1,3-MANNOSYLTRANSFERASE"/>
    <property type="match status" value="1"/>
</dbReference>